<sequence length="73" mass="7921">MASIRCCILVKASVCNVPGHIPPNLVFSYRTSLPAAEGGNRQIKIMEGVMRTGGIPCISWKSVQPPERIREGV</sequence>
<dbReference type="EMBL" id="KB644415">
    <property type="protein sequence ID" value="EPS33436.1"/>
    <property type="molecule type" value="Genomic_DNA"/>
</dbReference>
<proteinExistence type="predicted"/>
<dbReference type="HOGENOM" id="CLU_2705629_0_0_1"/>
<reference evidence="1 2" key="1">
    <citation type="journal article" date="2013" name="PLoS ONE">
        <title>Genomic and secretomic analyses reveal unique features of the lignocellulolytic enzyme system of Penicillium decumbens.</title>
        <authorList>
            <person name="Liu G."/>
            <person name="Zhang L."/>
            <person name="Wei X."/>
            <person name="Zou G."/>
            <person name="Qin Y."/>
            <person name="Ma L."/>
            <person name="Li J."/>
            <person name="Zheng H."/>
            <person name="Wang S."/>
            <person name="Wang C."/>
            <person name="Xun L."/>
            <person name="Zhao G.-P."/>
            <person name="Zhou Z."/>
            <person name="Qu Y."/>
        </authorList>
    </citation>
    <scope>NUCLEOTIDE SEQUENCE [LARGE SCALE GENOMIC DNA]</scope>
    <source>
        <strain evidence="2">114-2 / CGMCC 5302</strain>
    </source>
</reference>
<keyword evidence="2" id="KW-1185">Reference proteome</keyword>
<accession>S7ZXE8</accession>
<protein>
    <submittedName>
        <fullName evidence="1">Uncharacterized protein</fullName>
    </submittedName>
</protein>
<organism evidence="1 2">
    <name type="scientific">Penicillium oxalicum (strain 114-2 / CGMCC 5302)</name>
    <name type="common">Penicillium decumbens</name>
    <dbReference type="NCBI Taxonomy" id="933388"/>
    <lineage>
        <taxon>Eukaryota</taxon>
        <taxon>Fungi</taxon>
        <taxon>Dikarya</taxon>
        <taxon>Ascomycota</taxon>
        <taxon>Pezizomycotina</taxon>
        <taxon>Eurotiomycetes</taxon>
        <taxon>Eurotiomycetidae</taxon>
        <taxon>Eurotiales</taxon>
        <taxon>Aspergillaceae</taxon>
        <taxon>Penicillium</taxon>
    </lineage>
</organism>
<dbReference type="AlphaFoldDB" id="S7ZXE8"/>
<name>S7ZXE8_PENO1</name>
<gene>
    <name evidence="1" type="ORF">PDE_08398</name>
</gene>
<evidence type="ECO:0000313" key="1">
    <source>
        <dbReference type="EMBL" id="EPS33436.1"/>
    </source>
</evidence>
<evidence type="ECO:0000313" key="2">
    <source>
        <dbReference type="Proteomes" id="UP000019376"/>
    </source>
</evidence>
<dbReference type="Proteomes" id="UP000019376">
    <property type="component" value="Unassembled WGS sequence"/>
</dbReference>